<gene>
    <name evidence="1" type="ORF">HID58_052005</name>
</gene>
<comment type="caution">
    <text evidence="1">The sequence shown here is derived from an EMBL/GenBank/DDBJ whole genome shotgun (WGS) entry which is preliminary data.</text>
</comment>
<evidence type="ECO:0000313" key="2">
    <source>
        <dbReference type="Proteomes" id="UP000824890"/>
    </source>
</evidence>
<sequence length="143" mass="16421">MLNLHYLPINWPMEHSRIPPPLVSLRPTVKSRIYILRSARQQIISNLLPKNVMFARYSRRHCNTTTSRWCLQHPCIVKEIIQNSHLGYKFISFFPGIALLGIELTRSFSKSGMNVIICSGGRAQWQKATQCLASQLRNGQDQS</sequence>
<accession>A0ABQ8AAS2</accession>
<organism evidence="1 2">
    <name type="scientific">Brassica napus</name>
    <name type="common">Rape</name>
    <dbReference type="NCBI Taxonomy" id="3708"/>
    <lineage>
        <taxon>Eukaryota</taxon>
        <taxon>Viridiplantae</taxon>
        <taxon>Streptophyta</taxon>
        <taxon>Embryophyta</taxon>
        <taxon>Tracheophyta</taxon>
        <taxon>Spermatophyta</taxon>
        <taxon>Magnoliopsida</taxon>
        <taxon>eudicotyledons</taxon>
        <taxon>Gunneridae</taxon>
        <taxon>Pentapetalae</taxon>
        <taxon>rosids</taxon>
        <taxon>malvids</taxon>
        <taxon>Brassicales</taxon>
        <taxon>Brassicaceae</taxon>
        <taxon>Brassiceae</taxon>
        <taxon>Brassica</taxon>
    </lineage>
</organism>
<name>A0ABQ8AAS2_BRANA</name>
<protein>
    <submittedName>
        <fullName evidence="1">Uncharacterized protein</fullName>
    </submittedName>
</protein>
<proteinExistence type="predicted"/>
<evidence type="ECO:0000313" key="1">
    <source>
        <dbReference type="EMBL" id="KAH0889576.1"/>
    </source>
</evidence>
<dbReference type="EMBL" id="JAGKQM010000013">
    <property type="protein sequence ID" value="KAH0889576.1"/>
    <property type="molecule type" value="Genomic_DNA"/>
</dbReference>
<keyword evidence="2" id="KW-1185">Reference proteome</keyword>
<reference evidence="1 2" key="1">
    <citation type="submission" date="2021-05" db="EMBL/GenBank/DDBJ databases">
        <title>Genome Assembly of Synthetic Allotetraploid Brassica napus Reveals Homoeologous Exchanges between Subgenomes.</title>
        <authorList>
            <person name="Davis J.T."/>
        </authorList>
    </citation>
    <scope>NUCLEOTIDE SEQUENCE [LARGE SCALE GENOMIC DNA]</scope>
    <source>
        <strain evidence="2">cv. Da-Ae</strain>
        <tissue evidence="1">Seedling</tissue>
    </source>
</reference>
<dbReference type="Proteomes" id="UP000824890">
    <property type="component" value="Unassembled WGS sequence"/>
</dbReference>